<proteinExistence type="predicted"/>
<protein>
    <submittedName>
        <fullName evidence="1">Uncharacterized protein</fullName>
    </submittedName>
</protein>
<accession>A0A2G9TZ83</accession>
<sequence>MLIETNRHITAREIEERLAVLKSFINDHFMGLGFLKRGDVFVPHKLSEHSLIDRVSVCDSLLEWNENEPFSKRMVTVMRSVSCTTMWSGNDRAAILVSAELLEWKIVQFSGERRKAPRA</sequence>
<gene>
    <name evidence="1" type="ORF">TELCIR_15061</name>
</gene>
<dbReference type="AlphaFoldDB" id="A0A2G9TZ83"/>
<dbReference type="EMBL" id="KZ351015">
    <property type="protein sequence ID" value="PIO63339.1"/>
    <property type="molecule type" value="Genomic_DNA"/>
</dbReference>
<evidence type="ECO:0000313" key="2">
    <source>
        <dbReference type="Proteomes" id="UP000230423"/>
    </source>
</evidence>
<evidence type="ECO:0000313" key="1">
    <source>
        <dbReference type="EMBL" id="PIO63339.1"/>
    </source>
</evidence>
<dbReference type="Proteomes" id="UP000230423">
    <property type="component" value="Unassembled WGS sequence"/>
</dbReference>
<keyword evidence="2" id="KW-1185">Reference proteome</keyword>
<feature type="non-terminal residue" evidence="1">
    <location>
        <position position="119"/>
    </location>
</feature>
<name>A0A2G9TZ83_TELCI</name>
<dbReference type="OrthoDB" id="616263at2759"/>
<organism evidence="1 2">
    <name type="scientific">Teladorsagia circumcincta</name>
    <name type="common">Brown stomach worm</name>
    <name type="synonym">Ostertagia circumcincta</name>
    <dbReference type="NCBI Taxonomy" id="45464"/>
    <lineage>
        <taxon>Eukaryota</taxon>
        <taxon>Metazoa</taxon>
        <taxon>Ecdysozoa</taxon>
        <taxon>Nematoda</taxon>
        <taxon>Chromadorea</taxon>
        <taxon>Rhabditida</taxon>
        <taxon>Rhabditina</taxon>
        <taxon>Rhabditomorpha</taxon>
        <taxon>Strongyloidea</taxon>
        <taxon>Trichostrongylidae</taxon>
        <taxon>Teladorsagia</taxon>
    </lineage>
</organism>
<reference evidence="1 2" key="1">
    <citation type="submission" date="2015-09" db="EMBL/GenBank/DDBJ databases">
        <title>Draft genome of the parasitic nematode Teladorsagia circumcincta isolate WARC Sus (inbred).</title>
        <authorList>
            <person name="Mitreva M."/>
        </authorList>
    </citation>
    <scope>NUCLEOTIDE SEQUENCE [LARGE SCALE GENOMIC DNA]</scope>
    <source>
        <strain evidence="1 2">S</strain>
    </source>
</reference>